<dbReference type="AlphaFoldDB" id="A0A2D4MLU5"/>
<name>A0A2D4MLU5_9SAUR</name>
<dbReference type="EMBL" id="IACM01111218">
    <property type="protein sequence ID" value="LAB33803.1"/>
    <property type="molecule type" value="Transcribed_RNA"/>
</dbReference>
<dbReference type="EMBL" id="IACM01111215">
    <property type="protein sequence ID" value="LAB33796.1"/>
    <property type="molecule type" value="Transcribed_RNA"/>
</dbReference>
<reference evidence="1" key="1">
    <citation type="submission" date="2017-07" db="EMBL/GenBank/DDBJ databases">
        <authorList>
            <person name="Mikheyev A."/>
            <person name="Grau M."/>
        </authorList>
    </citation>
    <scope>NUCLEOTIDE SEQUENCE</scope>
    <source>
        <tissue evidence="1">Venom_gland</tissue>
    </source>
</reference>
<accession>A0A2D4MLU5</accession>
<protein>
    <submittedName>
        <fullName evidence="1">Uncharacterized protein</fullName>
    </submittedName>
</protein>
<sequence>MILAFTPPFFIIPVKESFIAIFTDFLEVPYQLPCNFEEADHHVLSMSVSFAVLKGTDCCMQAQQHLMHLVLPKGKQQHEKFFHSISQSHHVLQYQANKLHLLERGEP</sequence>
<organism evidence="1">
    <name type="scientific">Micrurus spixii</name>
    <name type="common">Amazon coral snake</name>
    <dbReference type="NCBI Taxonomy" id="129469"/>
    <lineage>
        <taxon>Eukaryota</taxon>
        <taxon>Metazoa</taxon>
        <taxon>Chordata</taxon>
        <taxon>Craniata</taxon>
        <taxon>Vertebrata</taxon>
        <taxon>Euteleostomi</taxon>
        <taxon>Lepidosauria</taxon>
        <taxon>Squamata</taxon>
        <taxon>Bifurcata</taxon>
        <taxon>Unidentata</taxon>
        <taxon>Episquamata</taxon>
        <taxon>Toxicofera</taxon>
        <taxon>Serpentes</taxon>
        <taxon>Colubroidea</taxon>
        <taxon>Elapidae</taxon>
        <taxon>Elapinae</taxon>
        <taxon>Micrurus</taxon>
    </lineage>
</organism>
<evidence type="ECO:0000313" key="1">
    <source>
        <dbReference type="EMBL" id="LAB33803.1"/>
    </source>
</evidence>
<proteinExistence type="predicted"/>
<reference evidence="1" key="2">
    <citation type="submission" date="2017-11" db="EMBL/GenBank/DDBJ databases">
        <title>Coralsnake Venomics: Analyses of Venom Gland Transcriptomes and Proteomes of Six Brazilian Taxa.</title>
        <authorList>
            <person name="Aird S.D."/>
            <person name="Jorge da Silva N."/>
            <person name="Qiu L."/>
            <person name="Villar-Briones A."/>
            <person name="Aparecida-Saddi V."/>
            <person name="Campos-Telles M.P."/>
            <person name="Grau M."/>
            <person name="Mikheyev A.S."/>
        </authorList>
    </citation>
    <scope>NUCLEOTIDE SEQUENCE</scope>
    <source>
        <tissue evidence="1">Venom_gland</tissue>
    </source>
</reference>